<dbReference type="EMBL" id="NJGV01000002">
    <property type="protein sequence ID" value="OWY36437.1"/>
    <property type="molecule type" value="Genomic_DNA"/>
</dbReference>
<gene>
    <name evidence="1" type="ORF">CEJ45_04330</name>
</gene>
<sequence>MGLDRYQALALPGTRVLPIELARCTPRIGKSRLFFKRGKLVTIDWKQDFSYRNFLVSFLVDDQSLLIDDIPLRRYPDVASSNAIRTIISHHQLPDPARQHIRRKRLDQDLHLALTMPFPRLSNEFSA</sequence>
<organism evidence="1 2">
    <name type="scientific">Herbaspirillum aquaticum</name>
    <dbReference type="NCBI Taxonomy" id="568783"/>
    <lineage>
        <taxon>Bacteria</taxon>
        <taxon>Pseudomonadati</taxon>
        <taxon>Pseudomonadota</taxon>
        <taxon>Betaproteobacteria</taxon>
        <taxon>Burkholderiales</taxon>
        <taxon>Oxalobacteraceae</taxon>
        <taxon>Herbaspirillum</taxon>
    </lineage>
</organism>
<accession>A0A225SYP4</accession>
<dbReference type="AlphaFoldDB" id="A0A225SYP4"/>
<comment type="caution">
    <text evidence="1">The sequence shown here is derived from an EMBL/GenBank/DDBJ whole genome shotgun (WGS) entry which is preliminary data.</text>
</comment>
<proteinExistence type="predicted"/>
<keyword evidence="2" id="KW-1185">Reference proteome</keyword>
<evidence type="ECO:0000313" key="1">
    <source>
        <dbReference type="EMBL" id="OWY36437.1"/>
    </source>
</evidence>
<protein>
    <submittedName>
        <fullName evidence="1">Uncharacterized protein</fullName>
    </submittedName>
</protein>
<reference evidence="1 2" key="1">
    <citation type="journal article" date="2010" name="Int. J. Syst. Evol. Microbiol.">
        <title>Reclassification of Herbaspirillum putei as a later heterotypic synonym of Herbaspirillum huttiense, with the description of H. huttiense subsp. huttiense subsp. nov. and H. huttiense subsp. putei subsp. nov., comb. nov., and description of Herbaspirillum aquaticum sp. nov.</title>
        <authorList>
            <person name="Dobritsa A.P."/>
            <person name="Reddy M.C."/>
            <person name="Samadpour M."/>
        </authorList>
    </citation>
    <scope>NUCLEOTIDE SEQUENCE [LARGE SCALE GENOMIC DNA]</scope>
    <source>
        <strain evidence="1 2">IEH 4430</strain>
    </source>
</reference>
<dbReference type="Proteomes" id="UP000214747">
    <property type="component" value="Unassembled WGS sequence"/>
</dbReference>
<evidence type="ECO:0000313" key="2">
    <source>
        <dbReference type="Proteomes" id="UP000214747"/>
    </source>
</evidence>
<name>A0A225SYP4_9BURK</name>